<dbReference type="RefSeq" id="WP_046282140.1">
    <property type="nucleotide sequence ID" value="NZ_LATL02000259.1"/>
</dbReference>
<evidence type="ECO:0000259" key="8">
    <source>
        <dbReference type="PROSITE" id="PS50110"/>
    </source>
</evidence>
<keyword evidence="4 7" id="KW-0238">DNA-binding</keyword>
<evidence type="ECO:0000313" key="12">
    <source>
        <dbReference type="Proteomes" id="UP000033607"/>
    </source>
</evidence>
<organism evidence="10 12">
    <name type="scientific">Limnoraphis robusta CS-951</name>
    <dbReference type="NCBI Taxonomy" id="1637645"/>
    <lineage>
        <taxon>Bacteria</taxon>
        <taxon>Bacillati</taxon>
        <taxon>Cyanobacteriota</taxon>
        <taxon>Cyanophyceae</taxon>
        <taxon>Oscillatoriophycideae</taxon>
        <taxon>Oscillatoriales</taxon>
        <taxon>Sirenicapillariaceae</taxon>
        <taxon>Limnoraphis</taxon>
    </lineage>
</organism>
<dbReference type="CDD" id="cd00383">
    <property type="entry name" value="trans_reg_C"/>
    <property type="match status" value="1"/>
</dbReference>
<dbReference type="EMBL" id="LATL02000259">
    <property type="protein sequence ID" value="KMW70112.1"/>
    <property type="molecule type" value="Genomic_DNA"/>
</dbReference>
<name>A0A0F5Y7K6_9CYAN</name>
<evidence type="ECO:0000256" key="5">
    <source>
        <dbReference type="ARBA" id="ARBA00023163"/>
    </source>
</evidence>
<dbReference type="GO" id="GO:0000156">
    <property type="term" value="F:phosphorelay response regulator activity"/>
    <property type="evidence" value="ECO:0007669"/>
    <property type="project" value="TreeGrafter"/>
</dbReference>
<dbReference type="SUPFAM" id="SSF52172">
    <property type="entry name" value="CheY-like"/>
    <property type="match status" value="1"/>
</dbReference>
<dbReference type="EMBL" id="LATL02000304">
    <property type="protein sequence ID" value="KKD34728.1"/>
    <property type="molecule type" value="Genomic_DNA"/>
</dbReference>
<dbReference type="CDD" id="cd19935">
    <property type="entry name" value="REC_OmpR_CusR-like"/>
    <property type="match status" value="1"/>
</dbReference>
<evidence type="ECO:0000256" key="1">
    <source>
        <dbReference type="ARBA" id="ARBA00022553"/>
    </source>
</evidence>
<gene>
    <name evidence="10" type="ORF">WN50_29215</name>
    <name evidence="11" type="ORF">WN50_37765</name>
</gene>
<sequence length="227" mass="26222">MRVLLVEDEPGIAQFITQGLREAGYVIDVANDGQEGWDYAEAFEYDIMILDVLLPTIDGFQLLEKIRSRKILTPVLLLTACDTVEDRVRGLDYGADDYLVKPFAFSELLARLRALQRRPPLQMNNVLQVADLTMDIAKREVRRAGRLIDLTPLEFKLLEYLLRHPNQVLSRTQILEQVWDVDFYNDSNVVDVYVGYLRRKIDRDFDQTLLHTVRGVGYCVRTEEGND</sequence>
<dbReference type="InterPro" id="IPR011006">
    <property type="entry name" value="CheY-like_superfamily"/>
</dbReference>
<evidence type="ECO:0000259" key="9">
    <source>
        <dbReference type="PROSITE" id="PS51755"/>
    </source>
</evidence>
<dbReference type="Gene3D" id="1.10.10.10">
    <property type="entry name" value="Winged helix-like DNA-binding domain superfamily/Winged helix DNA-binding domain"/>
    <property type="match status" value="1"/>
</dbReference>
<dbReference type="AlphaFoldDB" id="A0A0F5Y7K6"/>
<dbReference type="Pfam" id="PF00486">
    <property type="entry name" value="Trans_reg_C"/>
    <property type="match status" value="1"/>
</dbReference>
<evidence type="ECO:0000313" key="10">
    <source>
        <dbReference type="EMBL" id="KKD34728.1"/>
    </source>
</evidence>
<dbReference type="PATRIC" id="fig|1637645.4.peg.5166"/>
<dbReference type="InterPro" id="IPR039420">
    <property type="entry name" value="WalR-like"/>
</dbReference>
<feature type="DNA-binding region" description="OmpR/PhoB-type" evidence="7">
    <location>
        <begin position="124"/>
        <end position="222"/>
    </location>
</feature>
<evidence type="ECO:0000256" key="6">
    <source>
        <dbReference type="PROSITE-ProRule" id="PRU00169"/>
    </source>
</evidence>
<dbReference type="GO" id="GO:0032993">
    <property type="term" value="C:protein-DNA complex"/>
    <property type="evidence" value="ECO:0007669"/>
    <property type="project" value="TreeGrafter"/>
</dbReference>
<dbReference type="SMART" id="SM00862">
    <property type="entry name" value="Trans_reg_C"/>
    <property type="match status" value="1"/>
</dbReference>
<dbReference type="PANTHER" id="PTHR48111:SF22">
    <property type="entry name" value="REGULATOR OF RPOS"/>
    <property type="match status" value="1"/>
</dbReference>
<dbReference type="InterPro" id="IPR036388">
    <property type="entry name" value="WH-like_DNA-bd_sf"/>
</dbReference>
<keyword evidence="2" id="KW-0902">Two-component regulatory system</keyword>
<dbReference type="FunFam" id="3.40.50.2300:FF:000002">
    <property type="entry name" value="DNA-binding response regulator PhoP"/>
    <property type="match status" value="1"/>
</dbReference>
<feature type="domain" description="Response regulatory" evidence="8">
    <location>
        <begin position="2"/>
        <end position="116"/>
    </location>
</feature>
<evidence type="ECO:0000256" key="4">
    <source>
        <dbReference type="ARBA" id="ARBA00023125"/>
    </source>
</evidence>
<dbReference type="Gene3D" id="6.10.250.690">
    <property type="match status" value="1"/>
</dbReference>
<dbReference type="PROSITE" id="PS51755">
    <property type="entry name" value="OMPR_PHOB"/>
    <property type="match status" value="1"/>
</dbReference>
<dbReference type="GO" id="GO:0000976">
    <property type="term" value="F:transcription cis-regulatory region binding"/>
    <property type="evidence" value="ECO:0007669"/>
    <property type="project" value="TreeGrafter"/>
</dbReference>
<dbReference type="Proteomes" id="UP000033607">
    <property type="component" value="Unassembled WGS sequence"/>
</dbReference>
<keyword evidence="5" id="KW-0804">Transcription</keyword>
<dbReference type="Pfam" id="PF00072">
    <property type="entry name" value="Response_reg"/>
    <property type="match status" value="1"/>
</dbReference>
<dbReference type="Gene3D" id="3.40.50.2300">
    <property type="match status" value="1"/>
</dbReference>
<dbReference type="PROSITE" id="PS50110">
    <property type="entry name" value="RESPONSE_REGULATORY"/>
    <property type="match status" value="1"/>
</dbReference>
<evidence type="ECO:0000256" key="3">
    <source>
        <dbReference type="ARBA" id="ARBA00023015"/>
    </source>
</evidence>
<evidence type="ECO:0000313" key="11">
    <source>
        <dbReference type="EMBL" id="KMW70112.1"/>
    </source>
</evidence>
<dbReference type="GO" id="GO:0005829">
    <property type="term" value="C:cytosol"/>
    <property type="evidence" value="ECO:0007669"/>
    <property type="project" value="TreeGrafter"/>
</dbReference>
<proteinExistence type="predicted"/>
<dbReference type="OrthoDB" id="9790442at2"/>
<evidence type="ECO:0000256" key="2">
    <source>
        <dbReference type="ARBA" id="ARBA00023012"/>
    </source>
</evidence>
<keyword evidence="3" id="KW-0805">Transcription regulation</keyword>
<keyword evidence="1 6" id="KW-0597">Phosphoprotein</keyword>
<evidence type="ECO:0000256" key="7">
    <source>
        <dbReference type="PROSITE-ProRule" id="PRU01091"/>
    </source>
</evidence>
<protein>
    <submittedName>
        <fullName evidence="10">Transcriptional regulator</fullName>
    </submittedName>
</protein>
<feature type="modified residue" description="4-aspartylphosphate" evidence="6">
    <location>
        <position position="51"/>
    </location>
</feature>
<dbReference type="InterPro" id="IPR001789">
    <property type="entry name" value="Sig_transdc_resp-reg_receiver"/>
</dbReference>
<feature type="domain" description="OmpR/PhoB-type" evidence="9">
    <location>
        <begin position="124"/>
        <end position="222"/>
    </location>
</feature>
<accession>A0A0F5Y7K6</accession>
<dbReference type="SMART" id="SM00448">
    <property type="entry name" value="REC"/>
    <property type="match status" value="1"/>
</dbReference>
<reference evidence="10 12" key="1">
    <citation type="submission" date="2015-06" db="EMBL/GenBank/DDBJ databases">
        <title>Draft genome assembly of filamentous brackish cyanobacterium Limnoraphis robusta strain CS-951.</title>
        <authorList>
            <person name="Willis A."/>
            <person name="Parks M."/>
            <person name="Burford M.A."/>
        </authorList>
    </citation>
    <scope>NUCLEOTIDE SEQUENCE [LARGE SCALE GENOMIC DNA]</scope>
    <source>
        <strain evidence="10 12">CS-951</strain>
    </source>
</reference>
<dbReference type="FunFam" id="1.10.10.10:FF:000005">
    <property type="entry name" value="Two-component system response regulator"/>
    <property type="match status" value="1"/>
</dbReference>
<comment type="caution">
    <text evidence="10">The sequence shown here is derived from an EMBL/GenBank/DDBJ whole genome shotgun (WGS) entry which is preliminary data.</text>
</comment>
<dbReference type="InterPro" id="IPR001867">
    <property type="entry name" value="OmpR/PhoB-type_DNA-bd"/>
</dbReference>
<dbReference type="PANTHER" id="PTHR48111">
    <property type="entry name" value="REGULATOR OF RPOS"/>
    <property type="match status" value="1"/>
</dbReference>
<dbReference type="GO" id="GO:0006355">
    <property type="term" value="P:regulation of DNA-templated transcription"/>
    <property type="evidence" value="ECO:0007669"/>
    <property type="project" value="InterPro"/>
</dbReference>